<dbReference type="PANTHER" id="PTHR42912:SF93">
    <property type="entry name" value="N6-ADENOSINE-METHYLTRANSFERASE TMT1A"/>
    <property type="match status" value="1"/>
</dbReference>
<dbReference type="InterPro" id="IPR023576">
    <property type="entry name" value="UbiE/COQ5_MeTrFase_CS"/>
</dbReference>
<dbReference type="CDD" id="cd02440">
    <property type="entry name" value="AdoMet_MTases"/>
    <property type="match status" value="1"/>
</dbReference>
<evidence type="ECO:0000256" key="1">
    <source>
        <dbReference type="ARBA" id="ARBA00022603"/>
    </source>
</evidence>
<dbReference type="InterPro" id="IPR029063">
    <property type="entry name" value="SAM-dependent_MTases_sf"/>
</dbReference>
<evidence type="ECO:0000313" key="6">
    <source>
        <dbReference type="Proteomes" id="UP001168620"/>
    </source>
</evidence>
<dbReference type="PROSITE" id="PS01184">
    <property type="entry name" value="UBIE_2"/>
    <property type="match status" value="1"/>
</dbReference>
<gene>
    <name evidence="5" type="ORF">QWY28_22225</name>
</gene>
<evidence type="ECO:0000259" key="4">
    <source>
        <dbReference type="Pfam" id="PF13649"/>
    </source>
</evidence>
<sequence length="203" mass="22485">MLMNKVETHLVTNPANRVFQRCVEAPILRRLGGRTPGARALEIGCGSGYGTKLIIDQFGAATVDAIDLDPAMVTRARRRLRRYRDQVHVMQGSADDLRAALGACDATYDAAFDLGVIHHVTNWRDAVAEVARVLRPGGRFYYLEVTAAALARPSYRRLLDHPAEDRFTAGQFLAALRCQGLEPAESWRTYVGSDYRVGVALRL</sequence>
<protein>
    <submittedName>
        <fullName evidence="5">Class I SAM-dependent methyltransferase</fullName>
        <ecNumber evidence="5">2.1.-.-</ecNumber>
    </submittedName>
</protein>
<dbReference type="EMBL" id="JAUHJQ010000020">
    <property type="protein sequence ID" value="MDN4175695.1"/>
    <property type="molecule type" value="Genomic_DNA"/>
</dbReference>
<accession>A0ABT8FMK2</accession>
<dbReference type="Proteomes" id="UP001168620">
    <property type="component" value="Unassembled WGS sequence"/>
</dbReference>
<dbReference type="Pfam" id="PF13649">
    <property type="entry name" value="Methyltransf_25"/>
    <property type="match status" value="1"/>
</dbReference>
<evidence type="ECO:0000256" key="2">
    <source>
        <dbReference type="ARBA" id="ARBA00022679"/>
    </source>
</evidence>
<dbReference type="PANTHER" id="PTHR42912">
    <property type="entry name" value="METHYLTRANSFERASE"/>
    <property type="match status" value="1"/>
</dbReference>
<keyword evidence="1 5" id="KW-0489">Methyltransferase</keyword>
<dbReference type="Gene3D" id="3.40.50.150">
    <property type="entry name" value="Vaccinia Virus protein VP39"/>
    <property type="match status" value="1"/>
</dbReference>
<proteinExistence type="predicted"/>
<dbReference type="GO" id="GO:0008168">
    <property type="term" value="F:methyltransferase activity"/>
    <property type="evidence" value="ECO:0007669"/>
    <property type="project" value="UniProtKB-KW"/>
</dbReference>
<dbReference type="GO" id="GO:0032259">
    <property type="term" value="P:methylation"/>
    <property type="evidence" value="ECO:0007669"/>
    <property type="project" value="UniProtKB-KW"/>
</dbReference>
<comment type="caution">
    <text evidence="5">The sequence shown here is derived from an EMBL/GenBank/DDBJ whole genome shotgun (WGS) entry which is preliminary data.</text>
</comment>
<feature type="domain" description="Methyltransferase" evidence="4">
    <location>
        <begin position="41"/>
        <end position="138"/>
    </location>
</feature>
<keyword evidence="2 5" id="KW-0808">Transferase</keyword>
<name>A0ABT8FMK2_9ACTN</name>
<organism evidence="5 6">
    <name type="scientific">Nocardioides oceani</name>
    <dbReference type="NCBI Taxonomy" id="3058369"/>
    <lineage>
        <taxon>Bacteria</taxon>
        <taxon>Bacillati</taxon>
        <taxon>Actinomycetota</taxon>
        <taxon>Actinomycetes</taxon>
        <taxon>Propionibacteriales</taxon>
        <taxon>Nocardioidaceae</taxon>
        <taxon>Nocardioides</taxon>
    </lineage>
</organism>
<keyword evidence="6" id="KW-1185">Reference proteome</keyword>
<dbReference type="EC" id="2.1.-.-" evidence="5"/>
<dbReference type="InterPro" id="IPR050508">
    <property type="entry name" value="Methyltransf_Superfamily"/>
</dbReference>
<reference evidence="5" key="1">
    <citation type="submission" date="2023-06" db="EMBL/GenBank/DDBJ databases">
        <title>Draft genome sequence of Nocardioides sp. SOB77.</title>
        <authorList>
            <person name="Zhang G."/>
        </authorList>
    </citation>
    <scope>NUCLEOTIDE SEQUENCE</scope>
    <source>
        <strain evidence="5">SOB77</strain>
    </source>
</reference>
<dbReference type="SUPFAM" id="SSF53335">
    <property type="entry name" value="S-adenosyl-L-methionine-dependent methyltransferases"/>
    <property type="match status" value="1"/>
</dbReference>
<evidence type="ECO:0000313" key="5">
    <source>
        <dbReference type="EMBL" id="MDN4175695.1"/>
    </source>
</evidence>
<evidence type="ECO:0000256" key="3">
    <source>
        <dbReference type="ARBA" id="ARBA00022691"/>
    </source>
</evidence>
<dbReference type="RefSeq" id="WP_300955110.1">
    <property type="nucleotide sequence ID" value="NZ_JAUHJQ010000020.1"/>
</dbReference>
<dbReference type="InterPro" id="IPR041698">
    <property type="entry name" value="Methyltransf_25"/>
</dbReference>
<keyword evidence="3" id="KW-0949">S-adenosyl-L-methionine</keyword>